<evidence type="ECO:0000256" key="26">
    <source>
        <dbReference type="ARBA" id="ARBA00048859"/>
    </source>
</evidence>
<evidence type="ECO:0000256" key="21">
    <source>
        <dbReference type="ARBA" id="ARBA00043984"/>
    </source>
</evidence>
<dbReference type="PROSITE" id="PS51273">
    <property type="entry name" value="GATASE_TYPE_1"/>
    <property type="match status" value="1"/>
</dbReference>
<dbReference type="SUPFAM" id="SSF56059">
    <property type="entry name" value="Glutathione synthetase ATP-binding domain-like"/>
    <property type="match status" value="2"/>
</dbReference>
<dbReference type="Pfam" id="PF25596">
    <property type="entry name" value="CPSase_L_D1"/>
    <property type="match status" value="2"/>
</dbReference>
<evidence type="ECO:0000256" key="6">
    <source>
        <dbReference type="ARBA" id="ARBA00022490"/>
    </source>
</evidence>
<dbReference type="SUPFAM" id="SSF51556">
    <property type="entry name" value="Metallo-dependent hydrolases"/>
    <property type="match status" value="1"/>
</dbReference>
<dbReference type="FunFam" id="3.40.50.880:FF:000006">
    <property type="entry name" value="Carbamoyl-phosphate synthase 1, mitochondrial"/>
    <property type="match status" value="1"/>
</dbReference>
<proteinExistence type="inferred from homology"/>
<dbReference type="UniPathway" id="UPA00070">
    <property type="reaction ID" value="UER00115"/>
</dbReference>
<dbReference type="InterPro" id="IPR024403">
    <property type="entry name" value="DHOase_cat"/>
</dbReference>
<dbReference type="NCBIfam" id="NF003671">
    <property type="entry name" value="PRK05294.1"/>
    <property type="match status" value="1"/>
</dbReference>
<dbReference type="GO" id="GO:0006207">
    <property type="term" value="P:'de novo' pyrimidine nucleobase biosynthetic process"/>
    <property type="evidence" value="ECO:0007669"/>
    <property type="project" value="InterPro"/>
</dbReference>
<dbReference type="Pfam" id="PF02729">
    <property type="entry name" value="OTCace_N"/>
    <property type="match status" value="1"/>
</dbReference>
<evidence type="ECO:0000256" key="11">
    <source>
        <dbReference type="ARBA" id="ARBA00022723"/>
    </source>
</evidence>
<dbReference type="InterPro" id="IPR017926">
    <property type="entry name" value="GATASE"/>
</dbReference>
<dbReference type="SMART" id="SM01097">
    <property type="entry name" value="CPSase_sm_chain"/>
    <property type="match status" value="1"/>
</dbReference>
<evidence type="ECO:0000256" key="14">
    <source>
        <dbReference type="ARBA" id="ARBA00022801"/>
    </source>
</evidence>
<dbReference type="CDD" id="cd01744">
    <property type="entry name" value="GATase1_CPSase"/>
    <property type="match status" value="1"/>
</dbReference>
<dbReference type="Gene3D" id="3.20.20.140">
    <property type="entry name" value="Metal-dependent hydrolases"/>
    <property type="match status" value="1"/>
</dbReference>
<comment type="catalytic activity">
    <reaction evidence="23">
        <text>hydrogencarbonate + NH4(+) + 2 ATP = carbamoyl phosphate + 2 ADP + phosphate + 2 H(+)</text>
        <dbReference type="Rhea" id="RHEA:18029"/>
        <dbReference type="ChEBI" id="CHEBI:15378"/>
        <dbReference type="ChEBI" id="CHEBI:17544"/>
        <dbReference type="ChEBI" id="CHEBI:28938"/>
        <dbReference type="ChEBI" id="CHEBI:30616"/>
        <dbReference type="ChEBI" id="CHEBI:43474"/>
        <dbReference type="ChEBI" id="CHEBI:58228"/>
        <dbReference type="ChEBI" id="CHEBI:456216"/>
        <dbReference type="EC" id="6.3.4.16"/>
    </reaction>
</comment>
<dbReference type="Pfam" id="PF02786">
    <property type="entry name" value="CPSase_L_D2"/>
    <property type="match status" value="2"/>
</dbReference>
<dbReference type="FunFam" id="3.30.1490.20:FF:000001">
    <property type="entry name" value="Carbamoyl-phosphate synthase large chain"/>
    <property type="match status" value="1"/>
</dbReference>
<dbReference type="InterPro" id="IPR006130">
    <property type="entry name" value="Asp/Orn_carbamoylTrfase"/>
</dbReference>
<dbReference type="GO" id="GO:0004070">
    <property type="term" value="F:aspartate carbamoyltransferase activity"/>
    <property type="evidence" value="ECO:0007669"/>
    <property type="project" value="UniProtKB-EC"/>
</dbReference>
<dbReference type="GO" id="GO:0046872">
    <property type="term" value="F:metal ion binding"/>
    <property type="evidence" value="ECO:0007669"/>
    <property type="project" value="UniProtKB-KW"/>
</dbReference>
<dbReference type="FunFam" id="3.50.30.20:FF:000002">
    <property type="entry name" value="Carbamoyl-phosphate synthase 1, mitochondrial"/>
    <property type="match status" value="1"/>
</dbReference>
<dbReference type="GO" id="GO:0006541">
    <property type="term" value="P:glutamine metabolic process"/>
    <property type="evidence" value="ECO:0007669"/>
    <property type="project" value="InterPro"/>
</dbReference>
<evidence type="ECO:0000256" key="9">
    <source>
        <dbReference type="ARBA" id="ARBA00022598"/>
    </source>
</evidence>
<evidence type="ECO:0000256" key="10">
    <source>
        <dbReference type="ARBA" id="ARBA00022679"/>
    </source>
</evidence>
<dbReference type="Pfam" id="PF02142">
    <property type="entry name" value="MGS"/>
    <property type="match status" value="1"/>
</dbReference>
<comment type="caution">
    <text evidence="30">The sequence shown here is derived from an EMBL/GenBank/DDBJ whole genome shotgun (WGS) entry which is preliminary data.</text>
</comment>
<keyword evidence="15" id="KW-0862">Zinc</keyword>
<dbReference type="Pfam" id="PF00117">
    <property type="entry name" value="GATase"/>
    <property type="match status" value="1"/>
</dbReference>
<dbReference type="InterPro" id="IPR036897">
    <property type="entry name" value="CarbamoylP_synth_lsu_oligo_sf"/>
</dbReference>
<dbReference type="SUPFAM" id="SSF52335">
    <property type="entry name" value="Methylglyoxal synthase-like"/>
    <property type="match status" value="1"/>
</dbReference>
<evidence type="ECO:0000256" key="1">
    <source>
        <dbReference type="ARBA" id="ARBA00001947"/>
    </source>
</evidence>
<dbReference type="FunFam" id="3.30.470.20:FF:000004">
    <property type="entry name" value="Carbamoyl-phosphate synthase (glutamine-hydrolyzing)"/>
    <property type="match status" value="1"/>
</dbReference>
<dbReference type="NCBIfam" id="NF002032">
    <property type="entry name" value="PRK00856.1"/>
    <property type="match status" value="1"/>
</dbReference>
<dbReference type="FunFam" id="1.10.1030.10:FF:000001">
    <property type="entry name" value="Carbamoyl-phosphate synthase large chain"/>
    <property type="match status" value="1"/>
</dbReference>
<dbReference type="GO" id="GO:0005951">
    <property type="term" value="C:carbamoyl-phosphate synthase complex"/>
    <property type="evidence" value="ECO:0007669"/>
    <property type="project" value="TreeGrafter"/>
</dbReference>
<keyword evidence="7" id="KW-0021">Allosteric enzyme</keyword>
<organism evidence="30 31">
    <name type="scientific">Owenia fusiformis</name>
    <name type="common">Polychaete worm</name>
    <dbReference type="NCBI Taxonomy" id="6347"/>
    <lineage>
        <taxon>Eukaryota</taxon>
        <taxon>Metazoa</taxon>
        <taxon>Spiralia</taxon>
        <taxon>Lophotrochozoa</taxon>
        <taxon>Annelida</taxon>
        <taxon>Polychaeta</taxon>
        <taxon>Sedentaria</taxon>
        <taxon>Canalipalpata</taxon>
        <taxon>Sabellida</taxon>
        <taxon>Oweniida</taxon>
        <taxon>Oweniidae</taxon>
        <taxon>Owenia</taxon>
    </lineage>
</organism>
<sequence length="2230" mass="246708">MAATLFLEDGSQYKGKLFGAAVSVPGEVVFQTGMVGYPESLTDPSYRSQILILTYPLIGNYGVPKYSDDKFGLRETFESSEIHTSGLIVGDLSEEYSHWSATKSLSDWLAEQNIPAIYDIDTRELTKKIRETGTMLGKIVVDGVDPTTVKFDDPNKRNLVAEVSLKEPVTYNPQGDVKIMAVDCGIKHNQIRCLCERGASVTVVPWDHKLQSKDYDGLFLSNGPGDPQYCQSTINNIRTVLEESNPKPVFGICLGHQLLSLAIGATTFKMKYGNRGHNQPCSHKDTQRCYITTQNHGFAVDPESLPSDWSVLFTNENDKTNEGIVHKGKPFFSTQFHPEHMGGPQDLELLFDIFLDQVRDSKMSNSPITVRDRLTMALRFNGVTKEPSAVRPKKVLLLGSGGLSIGQAGEFDYSGSQALKALKEEGIQTVLINPNIATVQTSKGMADKVYFLPITADYVQQVIKSERPDGILLSFGGQTALNCGIQLRKLNILEKYNVKVLGTPIQAIEWTEDRKIFAEKMLEINESVAPSEAAYNLSQVEAAAERLGYPVMIRAAFALGGLGSGFADNKAELSSLAQTAFAHTNQVLVDKSLKGWKEVEYEVVRDAYDNCITVCNMENVDPLGIHTGESIVVAPSQTLTNIEYNMLRTTAIKVIRHLGIVGECNIQYALNPESREYYIIEVNARLSRSSALASKATGYPLAYVAAKLGLGIPLPVLRNSVTNETTACFEPSLDYCVVKIPRWDLKKFTRVSSKIGSSMKSIGEVMAIGRKFEEAFQKALRMMDENVCGLDTNGRAVDDEELAHPTDQRIFVLGAALKAGYTIDRLYDLTKIDKWFLCKFKNIIEMERQLESNELPTELGAELLLKAKQLGFSDIQIARATQSTELVVRQTRIAHNIMPCVKQIDTVAAEWPAHTNYLYLTYNGKSNDIEFTGGYTMVLGSGVYRIGSSVEFDWCAVGCIRELRKIGRKTIMVNYNPETVSTDYDMCDRLYFDDLSFETVMDIYEMENPEGIILCMGGQLPNNIAMDLHRARARILGTSPESIDNAENRFKFSRMLDTIGILQPKWKELTDVEAAKKFCEEVEYPCLIRPSYVLSGAAMNVAHTYQDLETFLTQASDVSKDHPVVISKFILEAKEIDVDAVAVEGEVLCMAVSEHIENAGVHSGDASLVTPPQDLNEETLDKIKMICCAIGRELEVTGPFNMQLIAKDNQLKVIECNVRVSRSFPFVSKTLDHDFIAMATRVIVGEKVDPVNVLSGCGRVGVKVPIFSYSRLPGADVLLGVEMASTGEVACFGDDRYEAYLKAQLSSGFKIPKKNILLSIGSYKSKVELLPTVRTLENLGFNLYASMGTADFYSEHGIKLKAVDWPYEDTGERRGDGDQRTIANYLIDNHFDLVINLPMANRGSRRAASFMTQGYRARRMAVDYSVPLLTDVKCTKVLIEALRRLGGAPAMKTHIDCIASQRVIRLPGLMDVHVHLREPGATHKEDFASGTAAALAGGVTLILAMPNTSPAITDGATFALAQKLARLGARCDYGIFVGGSSENATELPSIGEAAAALKMYLNETFTTLRMDHMTDWMKHFENWPKHMPLCVHAESRTTAAVLLLAELYQRSVHICHVARKEEILVIRAAKEKGIDVTCEVAPHHLFLTYNDLDVKGRGKVCPSLCSPEDQQALWDNMDIIDCFATDHAPHTVEEKNSATPPPGFPGLETLVPLLLTAVNDGKLTIEDVVERLYTNPKKIFNLPDQPDTYVEVDMDSNWTIPETMKFTKSKWTPFAGMKMSASVRRVVLRGEVAYIDGQVLAQPGYGVDIRTLPQPQRPVIKTPEKPTPTIQMPSGPYISGPPSPQRQFVHGGSGDSTGIKQPVLPRVTRLLNMDSNVLDAPFREFLAPISVSVSGDSVKSTRDSMVTPPHIIQPQSHPFHIPGLTGHHILTVDSLNRDQLHPLFNLAHNLKIAVLKDKPGLDTVLKGKVMASMFYEASTRTSCSFTVAMQRLGGTVVHFNEIDSSATKGETLSDTIMMMAAYTDMIVLRHPQPGAVAQAAKNCRKPVINAGDGTGEHPTQALLDVFTIREEIGTVNGLTITMVGDLKHGRTVHSLARLLSLYRVNLRYVSTGGLGMPQEIKDLISSRGISQQEYESLEDALPDTDVLYMTRIQKERFTSDEDYQRACGLNVVTPHLMVKAKRKMIVMHPLPRVFEIDPLFDTDPRAAYFRQAEHGMYVRMALLAMVLGRS</sequence>
<evidence type="ECO:0000256" key="2">
    <source>
        <dbReference type="ARBA" id="ARBA00004496"/>
    </source>
</evidence>
<dbReference type="HAMAP" id="MF_00001">
    <property type="entry name" value="Asp_carb_tr"/>
    <property type="match status" value="1"/>
</dbReference>
<dbReference type="CDD" id="cd01316">
    <property type="entry name" value="CAD_DHOase"/>
    <property type="match status" value="1"/>
</dbReference>
<dbReference type="EMBL" id="CAIIXF020000001">
    <property type="protein sequence ID" value="CAH1776002.1"/>
    <property type="molecule type" value="Genomic_DNA"/>
</dbReference>
<dbReference type="GO" id="GO:0004088">
    <property type="term" value="F:carbamoyl-phosphate synthase (glutamine-hydrolyzing) activity"/>
    <property type="evidence" value="ECO:0007669"/>
    <property type="project" value="UniProtKB-EC"/>
</dbReference>
<dbReference type="InterPro" id="IPR005483">
    <property type="entry name" value="CPSase_dom"/>
</dbReference>
<dbReference type="Pfam" id="PF12890">
    <property type="entry name" value="DHOase"/>
    <property type="match status" value="1"/>
</dbReference>
<dbReference type="InterPro" id="IPR013815">
    <property type="entry name" value="ATP_grasp_subdomain_1"/>
</dbReference>
<dbReference type="GO" id="GO:0004359">
    <property type="term" value="F:glutaminase activity"/>
    <property type="evidence" value="ECO:0007669"/>
    <property type="project" value="UniProtKB-EC"/>
</dbReference>
<dbReference type="SUPFAM" id="SSF53671">
    <property type="entry name" value="Aspartate/ornithine carbamoyltransferase"/>
    <property type="match status" value="1"/>
</dbReference>
<dbReference type="Gene3D" id="3.40.50.1380">
    <property type="entry name" value="Methylglyoxal synthase-like domain"/>
    <property type="match status" value="1"/>
</dbReference>
<evidence type="ECO:0000313" key="31">
    <source>
        <dbReference type="Proteomes" id="UP000749559"/>
    </source>
</evidence>
<comment type="subcellular location">
    <subcellularLocation>
        <location evidence="2">Cytoplasm</location>
    </subcellularLocation>
</comment>
<dbReference type="SMART" id="SM01096">
    <property type="entry name" value="CPSase_L_D3"/>
    <property type="match status" value="1"/>
</dbReference>
<dbReference type="InterPro" id="IPR006275">
    <property type="entry name" value="CPSase_lsu"/>
</dbReference>
<keyword evidence="14" id="KW-0378">Hydrolase</keyword>
<dbReference type="SUPFAM" id="SSF52021">
    <property type="entry name" value="Carbamoyl phosphate synthetase, small subunit N-terminal domain"/>
    <property type="match status" value="1"/>
</dbReference>
<dbReference type="Gene3D" id="3.40.50.20">
    <property type="match status" value="2"/>
</dbReference>
<dbReference type="InterPro" id="IPR032466">
    <property type="entry name" value="Metal_Hydrolase"/>
</dbReference>
<evidence type="ECO:0000256" key="4">
    <source>
        <dbReference type="ARBA" id="ARBA00004852"/>
    </source>
</evidence>
<dbReference type="PROSITE" id="PS50975">
    <property type="entry name" value="ATP_GRASP"/>
    <property type="match status" value="2"/>
</dbReference>
<keyword evidence="17" id="KW-0665">Pyrimidine biosynthesis</keyword>
<dbReference type="InterPro" id="IPR036901">
    <property type="entry name" value="Asp/Orn_carbamoylTrfase_sf"/>
</dbReference>
<evidence type="ECO:0000256" key="27">
    <source>
        <dbReference type="ARBA" id="ARBA00049534"/>
    </source>
</evidence>
<dbReference type="Gene3D" id="3.50.30.20">
    <property type="entry name" value="Carbamoyl-phosphate synthase small subunit, N-terminal domain"/>
    <property type="match status" value="1"/>
</dbReference>
<dbReference type="PANTHER" id="PTHR11405">
    <property type="entry name" value="CARBAMOYLTRANSFERASE FAMILY MEMBER"/>
    <property type="match status" value="1"/>
</dbReference>
<dbReference type="InterPro" id="IPR011059">
    <property type="entry name" value="Metal-dep_hydrolase_composite"/>
</dbReference>
<dbReference type="CDD" id="cd01423">
    <property type="entry name" value="MGS_CPS_I_III"/>
    <property type="match status" value="1"/>
</dbReference>
<comment type="catalytic activity">
    <reaction evidence="27">
        <text>L-glutamine + H2O = L-glutamate + NH4(+)</text>
        <dbReference type="Rhea" id="RHEA:15889"/>
        <dbReference type="ChEBI" id="CHEBI:15377"/>
        <dbReference type="ChEBI" id="CHEBI:28938"/>
        <dbReference type="ChEBI" id="CHEBI:29985"/>
        <dbReference type="ChEBI" id="CHEBI:58359"/>
        <dbReference type="EC" id="3.5.1.2"/>
    </reaction>
</comment>
<dbReference type="Gene3D" id="3.40.50.1370">
    <property type="entry name" value="Aspartate/ornithine carbamoyltransferase"/>
    <property type="match status" value="2"/>
</dbReference>
<keyword evidence="31" id="KW-1185">Reference proteome</keyword>
<evidence type="ECO:0000256" key="25">
    <source>
        <dbReference type="ARBA" id="ARBA00048816"/>
    </source>
</evidence>
<dbReference type="InterPro" id="IPR002082">
    <property type="entry name" value="Asp_carbamoyltransf"/>
</dbReference>
<dbReference type="InterPro" id="IPR005479">
    <property type="entry name" value="CPAse_ATP-bd"/>
</dbReference>
<dbReference type="InterPro" id="IPR011607">
    <property type="entry name" value="MGS-like_dom"/>
</dbReference>
<evidence type="ECO:0000256" key="3">
    <source>
        <dbReference type="ARBA" id="ARBA00004812"/>
    </source>
</evidence>
<comment type="function">
    <text evidence="28">Multifunctional protein that encodes the first 3 enzymatic activities of the de novo pyrimidine pathway: carbamoylphosphate synthetase (CPSase; EC 6.3.5.5), aspartate transcarbamylase (ATCase; EC 2.1.3.2) and dihydroorotase (DHOase; EC 3.5.2.3). The CPSase-function is accomplished in 2 steps, by a glutamine-dependent amidotransferase activity (GATase) that binds and cleaves glutamine to produce ammonia, followed by an ammonium-dependent carbamoyl phosphate synthetase, which reacts with the ammonia, hydrogencarbonate and ATP to form carbamoyl phosphate. The endogenously produced carbamoyl phosphate is sequestered and channeled to the ATCase active site. ATCase then catalyzes the formation of carbamoyl-L-aspartate from L-aspartate and carbamoyl phosphate. In the last step, DHOase catalyzes the cyclization of carbamoyl aspartate to dihydroorotate.</text>
</comment>
<dbReference type="Gene3D" id="1.10.1030.10">
    <property type="entry name" value="Carbamoyl-phosphate synthetase, large subunit oligomerisation domain"/>
    <property type="match status" value="1"/>
</dbReference>
<dbReference type="Gene3D" id="3.30.470.20">
    <property type="entry name" value="ATP-grasp fold, B domain"/>
    <property type="match status" value="2"/>
</dbReference>
<comment type="similarity">
    <text evidence="22">In the 2nd section; belongs to the CarB family.</text>
</comment>
<dbReference type="SUPFAM" id="SSF52317">
    <property type="entry name" value="Class I glutamine amidotransferase-like"/>
    <property type="match status" value="1"/>
</dbReference>
<dbReference type="PROSITE" id="PS00483">
    <property type="entry name" value="DIHYDROOROTASE_2"/>
    <property type="match status" value="1"/>
</dbReference>
<keyword evidence="11" id="KW-0479">Metal-binding</keyword>
<dbReference type="InterPro" id="IPR006132">
    <property type="entry name" value="Asp/Orn_carbamoyltranf_P-bd"/>
</dbReference>
<dbReference type="PROSITE" id="PS00097">
    <property type="entry name" value="CARBAMOYLTRANSFERASE"/>
    <property type="match status" value="1"/>
</dbReference>
<dbReference type="NCBIfam" id="TIGR01368">
    <property type="entry name" value="CPSaseIIsmall"/>
    <property type="match status" value="1"/>
</dbReference>
<keyword evidence="9" id="KW-0436">Ligase</keyword>
<accession>A0A8J1TRU2</accession>
<evidence type="ECO:0000256" key="7">
    <source>
        <dbReference type="ARBA" id="ARBA00022533"/>
    </source>
</evidence>
<dbReference type="FunFam" id="3.40.50.20:FF:000002">
    <property type="entry name" value="Carbamoyl-phosphate synthase large chain"/>
    <property type="match status" value="1"/>
</dbReference>
<dbReference type="Pfam" id="PF00988">
    <property type="entry name" value="CPSase_sm_chain"/>
    <property type="match status" value="1"/>
</dbReference>
<dbReference type="InterPro" id="IPR036480">
    <property type="entry name" value="CarbP_synth_ssu_N_sf"/>
</dbReference>
<dbReference type="PRINTS" id="PR00100">
    <property type="entry name" value="AOTCASE"/>
</dbReference>
<evidence type="ECO:0000256" key="18">
    <source>
        <dbReference type="ARBA" id="ARBA00023268"/>
    </source>
</evidence>
<evidence type="ECO:0000256" key="19">
    <source>
        <dbReference type="ARBA" id="ARBA00043968"/>
    </source>
</evidence>
<dbReference type="NCBIfam" id="NF009455">
    <property type="entry name" value="PRK12815.1"/>
    <property type="match status" value="1"/>
</dbReference>
<keyword evidence="8" id="KW-0597">Phosphoprotein</keyword>
<dbReference type="InterPro" id="IPR016185">
    <property type="entry name" value="PreATP-grasp_dom_sf"/>
</dbReference>
<keyword evidence="10" id="KW-0808">Transferase</keyword>
<dbReference type="SUPFAM" id="SSF52440">
    <property type="entry name" value="PreATP-grasp domain"/>
    <property type="match status" value="2"/>
</dbReference>
<name>A0A8J1TRU2_OWEFU</name>
<comment type="catalytic activity">
    <reaction evidence="25">
        <text>hydrogencarbonate + L-glutamine + 2 ATP + H2O = carbamoyl phosphate + L-glutamate + 2 ADP + phosphate + 2 H(+)</text>
        <dbReference type="Rhea" id="RHEA:18633"/>
        <dbReference type="ChEBI" id="CHEBI:15377"/>
        <dbReference type="ChEBI" id="CHEBI:15378"/>
        <dbReference type="ChEBI" id="CHEBI:17544"/>
        <dbReference type="ChEBI" id="CHEBI:29985"/>
        <dbReference type="ChEBI" id="CHEBI:30616"/>
        <dbReference type="ChEBI" id="CHEBI:43474"/>
        <dbReference type="ChEBI" id="CHEBI:58228"/>
        <dbReference type="ChEBI" id="CHEBI:58359"/>
        <dbReference type="ChEBI" id="CHEBI:456216"/>
        <dbReference type="EC" id="6.3.5.5"/>
    </reaction>
</comment>
<dbReference type="Pfam" id="PF02787">
    <property type="entry name" value="CPSase_L_D3"/>
    <property type="match status" value="1"/>
</dbReference>
<evidence type="ECO:0000256" key="29">
    <source>
        <dbReference type="PROSITE-ProRule" id="PRU00409"/>
    </source>
</evidence>
<evidence type="ECO:0000256" key="13">
    <source>
        <dbReference type="ARBA" id="ARBA00022741"/>
    </source>
</evidence>
<dbReference type="Pfam" id="PF00185">
    <property type="entry name" value="OTCace"/>
    <property type="match status" value="1"/>
</dbReference>
<comment type="pathway">
    <text evidence="3">Pyrimidine metabolism; UMP biosynthesis via de novo pathway; (S)-dihydroorotate from bicarbonate: step 1/3.</text>
</comment>
<comment type="pathway">
    <text evidence="4">Pyrimidine metabolism; UMP biosynthesis via de novo pathway; (S)-dihydroorotate from bicarbonate: step 2/3.</text>
</comment>
<dbReference type="FunFam" id="3.40.50.20:FF:000012">
    <property type="entry name" value="Carbamoyl-phosphate synthase 1, mitochondrial"/>
    <property type="match status" value="1"/>
</dbReference>
<dbReference type="GO" id="GO:0005524">
    <property type="term" value="F:ATP binding"/>
    <property type="evidence" value="ECO:0007669"/>
    <property type="project" value="UniProtKB-UniRule"/>
</dbReference>
<evidence type="ECO:0000256" key="15">
    <source>
        <dbReference type="ARBA" id="ARBA00022833"/>
    </source>
</evidence>
<evidence type="ECO:0000256" key="20">
    <source>
        <dbReference type="ARBA" id="ARBA00043979"/>
    </source>
</evidence>
<dbReference type="InterPro" id="IPR006131">
    <property type="entry name" value="Asp_carbamoyltransf_Asp/Orn-bd"/>
</dbReference>
<evidence type="ECO:0000256" key="28">
    <source>
        <dbReference type="ARBA" id="ARBA00059164"/>
    </source>
</evidence>
<comment type="similarity">
    <text evidence="19">In the 3rd section; belongs to the metallo-dependent hydrolases superfamily. DHOase family. CAD subfamily.</text>
</comment>
<evidence type="ECO:0000256" key="16">
    <source>
        <dbReference type="ARBA" id="ARBA00022840"/>
    </source>
</evidence>
<dbReference type="InterPro" id="IPR005480">
    <property type="entry name" value="CPSase_lsu_oligo"/>
</dbReference>
<comment type="cofactor">
    <cofactor evidence="1">
        <name>Zn(2+)</name>
        <dbReference type="ChEBI" id="CHEBI:29105"/>
    </cofactor>
</comment>
<keyword evidence="18" id="KW-0511">Multifunctional enzyme</keyword>
<dbReference type="Proteomes" id="UP000749559">
    <property type="component" value="Unassembled WGS sequence"/>
</dbReference>
<keyword evidence="12" id="KW-0677">Repeat</keyword>
<evidence type="ECO:0000256" key="22">
    <source>
        <dbReference type="ARBA" id="ARBA00043998"/>
    </source>
</evidence>
<dbReference type="GO" id="GO:0004151">
    <property type="term" value="F:dihydroorotase activity"/>
    <property type="evidence" value="ECO:0007669"/>
    <property type="project" value="UniProtKB-EC"/>
</dbReference>
<dbReference type="NCBIfam" id="NF009475">
    <property type="entry name" value="PRK12838.1"/>
    <property type="match status" value="1"/>
</dbReference>
<dbReference type="NCBIfam" id="TIGR01369">
    <property type="entry name" value="CPSaseII_lrg"/>
    <property type="match status" value="1"/>
</dbReference>
<dbReference type="InterPro" id="IPR035686">
    <property type="entry name" value="CPSase_GATase1"/>
</dbReference>
<evidence type="ECO:0000256" key="23">
    <source>
        <dbReference type="ARBA" id="ARBA00047359"/>
    </source>
</evidence>
<dbReference type="FunFam" id="3.40.50.1370:FF:000005">
    <property type="entry name" value="CAD protein-like isoform X1"/>
    <property type="match status" value="1"/>
</dbReference>
<evidence type="ECO:0000313" key="30">
    <source>
        <dbReference type="EMBL" id="CAH1776002.1"/>
    </source>
</evidence>
<dbReference type="FunFam" id="3.30.470.20:FF:000001">
    <property type="entry name" value="Carbamoyl-phosphate synthase large chain"/>
    <property type="match status" value="1"/>
</dbReference>
<dbReference type="NCBIfam" id="TIGR00670">
    <property type="entry name" value="asp_carb_tr"/>
    <property type="match status" value="1"/>
</dbReference>
<keyword evidence="6" id="KW-0963">Cytoplasm</keyword>
<comment type="pathway">
    <text evidence="5">Pyrimidine metabolism; UMP biosynthesis via de novo pathway; (S)-dihydroorotate from bicarbonate: step 3/3.</text>
</comment>
<dbReference type="PROSITE" id="PS51855">
    <property type="entry name" value="MGS"/>
    <property type="match status" value="1"/>
</dbReference>
<dbReference type="InterPro" id="IPR002474">
    <property type="entry name" value="CarbamoylP_synth_ssu_N"/>
</dbReference>
<dbReference type="SUPFAM" id="SSF51338">
    <property type="entry name" value="Composite domain of metallo-dependent hydrolases"/>
    <property type="match status" value="1"/>
</dbReference>
<dbReference type="GO" id="GO:0004087">
    <property type="term" value="F:carbamoyl-phosphate synthase (ammonia) activity"/>
    <property type="evidence" value="ECO:0007669"/>
    <property type="project" value="UniProtKB-EC"/>
</dbReference>
<evidence type="ECO:0000256" key="24">
    <source>
        <dbReference type="ARBA" id="ARBA00048492"/>
    </source>
</evidence>
<dbReference type="GO" id="GO:0016597">
    <property type="term" value="F:amino acid binding"/>
    <property type="evidence" value="ECO:0007669"/>
    <property type="project" value="InterPro"/>
</dbReference>
<dbReference type="SMART" id="SM00851">
    <property type="entry name" value="MGS"/>
    <property type="match status" value="1"/>
</dbReference>
<dbReference type="FunFam" id="3.40.50.1370:FF:000002">
    <property type="entry name" value="Aspartate carbamoyltransferase 2"/>
    <property type="match status" value="1"/>
</dbReference>
<dbReference type="InterPro" id="IPR011761">
    <property type="entry name" value="ATP-grasp"/>
</dbReference>
<keyword evidence="13 29" id="KW-0547">Nucleotide-binding</keyword>
<dbReference type="PRINTS" id="PR00101">
    <property type="entry name" value="ATCASE"/>
</dbReference>
<reference evidence="30" key="1">
    <citation type="submission" date="2022-03" db="EMBL/GenBank/DDBJ databases">
        <authorList>
            <person name="Martin C."/>
        </authorList>
    </citation>
    <scope>NUCLEOTIDE SEQUENCE</scope>
</reference>
<dbReference type="FunFam" id="3.40.50.1380:FF:000005">
    <property type="entry name" value="CAD protein-like isoform X1"/>
    <property type="match status" value="1"/>
</dbReference>
<evidence type="ECO:0000256" key="5">
    <source>
        <dbReference type="ARBA" id="ARBA00004880"/>
    </source>
</evidence>
<dbReference type="PROSITE" id="PS00866">
    <property type="entry name" value="CPSASE_1"/>
    <property type="match status" value="2"/>
</dbReference>
<evidence type="ECO:0000256" key="17">
    <source>
        <dbReference type="ARBA" id="ARBA00022975"/>
    </source>
</evidence>
<dbReference type="GO" id="GO:0006526">
    <property type="term" value="P:L-arginine biosynthetic process"/>
    <property type="evidence" value="ECO:0007669"/>
    <property type="project" value="TreeGrafter"/>
</dbReference>
<keyword evidence="16 29" id="KW-0067">ATP-binding</keyword>
<protein>
    <submittedName>
        <fullName evidence="30">Uncharacterized protein</fullName>
    </submittedName>
</protein>
<comment type="catalytic activity">
    <reaction evidence="26">
        <text>carbamoyl phosphate + L-aspartate = N-carbamoyl-L-aspartate + phosphate + H(+)</text>
        <dbReference type="Rhea" id="RHEA:20013"/>
        <dbReference type="ChEBI" id="CHEBI:15378"/>
        <dbReference type="ChEBI" id="CHEBI:29991"/>
        <dbReference type="ChEBI" id="CHEBI:32814"/>
        <dbReference type="ChEBI" id="CHEBI:43474"/>
        <dbReference type="ChEBI" id="CHEBI:58228"/>
        <dbReference type="EC" id="2.1.3.2"/>
    </reaction>
</comment>
<dbReference type="InterPro" id="IPR029062">
    <property type="entry name" value="Class_I_gatase-like"/>
</dbReference>
<dbReference type="OrthoDB" id="434at2759"/>
<dbReference type="PANTHER" id="PTHR11405:SF5">
    <property type="entry name" value="CAD PROTEIN"/>
    <property type="match status" value="1"/>
</dbReference>
<dbReference type="Gene3D" id="3.30.1490.20">
    <property type="entry name" value="ATP-grasp fold, A domain"/>
    <property type="match status" value="1"/>
</dbReference>
<evidence type="ECO:0000256" key="12">
    <source>
        <dbReference type="ARBA" id="ARBA00022737"/>
    </source>
</evidence>
<dbReference type="PRINTS" id="PR00099">
    <property type="entry name" value="CPSGATASE"/>
</dbReference>
<dbReference type="HAMAP" id="MF_01209">
    <property type="entry name" value="CPSase_S_chain"/>
    <property type="match status" value="1"/>
</dbReference>
<dbReference type="PRINTS" id="PR00098">
    <property type="entry name" value="CPSASE"/>
</dbReference>
<dbReference type="InterPro" id="IPR036914">
    <property type="entry name" value="MGS-like_dom_sf"/>
</dbReference>
<dbReference type="PROSITE" id="PS00867">
    <property type="entry name" value="CPSASE_2"/>
    <property type="match status" value="2"/>
</dbReference>
<comment type="catalytic activity">
    <reaction evidence="24">
        <text>(S)-dihydroorotate + H2O = N-carbamoyl-L-aspartate + H(+)</text>
        <dbReference type="Rhea" id="RHEA:24296"/>
        <dbReference type="ChEBI" id="CHEBI:15377"/>
        <dbReference type="ChEBI" id="CHEBI:15378"/>
        <dbReference type="ChEBI" id="CHEBI:30864"/>
        <dbReference type="ChEBI" id="CHEBI:32814"/>
        <dbReference type="EC" id="3.5.2.3"/>
    </reaction>
</comment>
<dbReference type="FunFam" id="3.20.20.140:FF:000036">
    <property type="entry name" value="Carbamoyl-phosphate synthase large chain"/>
    <property type="match status" value="1"/>
</dbReference>
<comment type="similarity">
    <text evidence="20">In the C-terminal section; belongs to the aspartate/ornithine carbamoyltransferase superfamily. ATCase family.</text>
</comment>
<dbReference type="InterPro" id="IPR058047">
    <property type="entry name" value="CPSase_preATP-grasp"/>
</dbReference>
<dbReference type="SUPFAM" id="SSF48108">
    <property type="entry name" value="Carbamoyl phosphate synthetase, large subunit connection domain"/>
    <property type="match status" value="1"/>
</dbReference>
<dbReference type="PROSITE" id="PS00482">
    <property type="entry name" value="DIHYDROOROTASE_1"/>
    <property type="match status" value="1"/>
</dbReference>
<dbReference type="Gene3D" id="3.40.50.880">
    <property type="match status" value="1"/>
</dbReference>
<dbReference type="InterPro" id="IPR002195">
    <property type="entry name" value="Dihydroorotase_CS"/>
</dbReference>
<dbReference type="GO" id="GO:0044205">
    <property type="term" value="P:'de novo' UMP biosynthetic process"/>
    <property type="evidence" value="ECO:0007669"/>
    <property type="project" value="UniProtKB-UniPathway"/>
</dbReference>
<comment type="similarity">
    <text evidence="21">In the N-terminal section; belongs to the CarA family.</text>
</comment>
<gene>
    <name evidence="30" type="ORF">OFUS_LOCUS3230</name>
</gene>
<dbReference type="InterPro" id="IPR006274">
    <property type="entry name" value="CarbamoylP_synth_ssu"/>
</dbReference>
<evidence type="ECO:0000256" key="8">
    <source>
        <dbReference type="ARBA" id="ARBA00022553"/>
    </source>
</evidence>